<organism evidence="2 3">
    <name type="scientific">Caenorhabditis tropicalis</name>
    <dbReference type="NCBI Taxonomy" id="1561998"/>
    <lineage>
        <taxon>Eukaryota</taxon>
        <taxon>Metazoa</taxon>
        <taxon>Ecdysozoa</taxon>
        <taxon>Nematoda</taxon>
        <taxon>Chromadorea</taxon>
        <taxon>Rhabditida</taxon>
        <taxon>Rhabditina</taxon>
        <taxon>Rhabditomorpha</taxon>
        <taxon>Rhabditoidea</taxon>
        <taxon>Rhabditidae</taxon>
        <taxon>Peloderinae</taxon>
        <taxon>Caenorhabditis</taxon>
    </lineage>
</organism>
<keyword evidence="1" id="KW-0472">Membrane</keyword>
<name>A0A1I7UBQ9_9PELO</name>
<evidence type="ECO:0000256" key="1">
    <source>
        <dbReference type="SAM" id="Phobius"/>
    </source>
</evidence>
<proteinExistence type="predicted"/>
<accession>A0A1I7UBQ9</accession>
<feature type="transmembrane region" description="Helical" evidence="1">
    <location>
        <begin position="86"/>
        <end position="107"/>
    </location>
</feature>
<evidence type="ECO:0000313" key="3">
    <source>
        <dbReference type="WBParaSite" id="Csp11.Scaffold629.g7722.t1"/>
    </source>
</evidence>
<sequence length="120" mass="13933">MEENDYASCISLRLGMQLSMIFSFFLSFRIVIECRKVYWNTLINSKSCVIFLACILIVYGICCGLKKLFVIIDYYRPHNLSLRKTCVRYLFVGYGLATLICSIGYYVHFDSDDLVRFDSA</sequence>
<dbReference type="AlphaFoldDB" id="A0A1I7UBQ9"/>
<dbReference type="WBParaSite" id="Csp11.Scaffold629.g7722.t1">
    <property type="protein sequence ID" value="Csp11.Scaffold629.g7722.t1"/>
    <property type="gene ID" value="Csp11.Scaffold629.g7722"/>
</dbReference>
<keyword evidence="1" id="KW-1133">Transmembrane helix</keyword>
<keyword evidence="2" id="KW-1185">Reference proteome</keyword>
<feature type="transmembrane region" description="Helical" evidence="1">
    <location>
        <begin position="44"/>
        <end position="65"/>
    </location>
</feature>
<protein>
    <submittedName>
        <fullName evidence="3">7TM_GPCR_Srx domain-containing protein</fullName>
    </submittedName>
</protein>
<keyword evidence="1" id="KW-0812">Transmembrane</keyword>
<reference evidence="3" key="1">
    <citation type="submission" date="2016-11" db="UniProtKB">
        <authorList>
            <consortium name="WormBaseParasite"/>
        </authorList>
    </citation>
    <scope>IDENTIFICATION</scope>
</reference>
<feature type="transmembrane region" description="Helical" evidence="1">
    <location>
        <begin position="12"/>
        <end position="32"/>
    </location>
</feature>
<evidence type="ECO:0000313" key="2">
    <source>
        <dbReference type="Proteomes" id="UP000095282"/>
    </source>
</evidence>
<dbReference type="Proteomes" id="UP000095282">
    <property type="component" value="Unplaced"/>
</dbReference>